<proteinExistence type="predicted"/>
<evidence type="ECO:0000313" key="2">
    <source>
        <dbReference type="Proteomes" id="UP001165960"/>
    </source>
</evidence>
<gene>
    <name evidence="1" type="ORF">DSO57_1036270</name>
</gene>
<name>A0ACC2TLR1_9FUNG</name>
<sequence>MAQELTGIVFNPFQELSQFPNAEGSTSIPDSLSKFDPTGKLLSPLALDRTTFPCRKKKTSQNPAKQLNAFEDLAHTVEKRSVLAYPVDSPVFTAPPWEKTLVNLDYLLAWC</sequence>
<protein>
    <submittedName>
        <fullName evidence="1">Uncharacterized protein</fullName>
    </submittedName>
</protein>
<organism evidence="1 2">
    <name type="scientific">Entomophthora muscae</name>
    <dbReference type="NCBI Taxonomy" id="34485"/>
    <lineage>
        <taxon>Eukaryota</taxon>
        <taxon>Fungi</taxon>
        <taxon>Fungi incertae sedis</taxon>
        <taxon>Zoopagomycota</taxon>
        <taxon>Entomophthoromycotina</taxon>
        <taxon>Entomophthoromycetes</taxon>
        <taxon>Entomophthorales</taxon>
        <taxon>Entomophthoraceae</taxon>
        <taxon>Entomophthora</taxon>
    </lineage>
</organism>
<dbReference type="EMBL" id="QTSX02002473">
    <property type="protein sequence ID" value="KAJ9075421.1"/>
    <property type="molecule type" value="Genomic_DNA"/>
</dbReference>
<comment type="caution">
    <text evidence="1">The sequence shown here is derived from an EMBL/GenBank/DDBJ whole genome shotgun (WGS) entry which is preliminary data.</text>
</comment>
<keyword evidence="2" id="KW-1185">Reference proteome</keyword>
<reference evidence="1" key="1">
    <citation type="submission" date="2022-04" db="EMBL/GenBank/DDBJ databases">
        <title>Genome of the entomopathogenic fungus Entomophthora muscae.</title>
        <authorList>
            <person name="Elya C."/>
            <person name="Lovett B.R."/>
            <person name="Lee E."/>
            <person name="Macias A.M."/>
            <person name="Hajek A.E."/>
            <person name="De Bivort B.L."/>
            <person name="Kasson M.T."/>
            <person name="De Fine Licht H.H."/>
            <person name="Stajich J.E."/>
        </authorList>
    </citation>
    <scope>NUCLEOTIDE SEQUENCE</scope>
    <source>
        <strain evidence="1">Berkeley</strain>
    </source>
</reference>
<dbReference type="Proteomes" id="UP001165960">
    <property type="component" value="Unassembled WGS sequence"/>
</dbReference>
<accession>A0ACC2TLR1</accession>
<evidence type="ECO:0000313" key="1">
    <source>
        <dbReference type="EMBL" id="KAJ9075421.1"/>
    </source>
</evidence>